<keyword evidence="6" id="KW-0812">Transmembrane</keyword>
<dbReference type="Gene3D" id="3.40.390.10">
    <property type="entry name" value="Collagenase (Catalytic Domain)"/>
    <property type="match status" value="1"/>
</dbReference>
<feature type="region of interest" description="Disordered" evidence="5">
    <location>
        <begin position="746"/>
        <end position="809"/>
    </location>
</feature>
<dbReference type="GO" id="GO:0046872">
    <property type="term" value="F:metal ion binding"/>
    <property type="evidence" value="ECO:0007669"/>
    <property type="project" value="UniProtKB-KW"/>
</dbReference>
<feature type="transmembrane region" description="Helical" evidence="6">
    <location>
        <begin position="715"/>
        <end position="736"/>
    </location>
</feature>
<dbReference type="PROSITE" id="PS50215">
    <property type="entry name" value="ADAM_MEPRO"/>
    <property type="match status" value="1"/>
</dbReference>
<feature type="domain" description="Disintegrin" evidence="8">
    <location>
        <begin position="519"/>
        <end position="609"/>
    </location>
</feature>
<evidence type="ECO:0000256" key="6">
    <source>
        <dbReference type="SAM" id="Phobius"/>
    </source>
</evidence>
<organism evidence="10 11">
    <name type="scientific">Amylocarpus encephaloides</name>
    <dbReference type="NCBI Taxonomy" id="45428"/>
    <lineage>
        <taxon>Eukaryota</taxon>
        <taxon>Fungi</taxon>
        <taxon>Dikarya</taxon>
        <taxon>Ascomycota</taxon>
        <taxon>Pezizomycotina</taxon>
        <taxon>Leotiomycetes</taxon>
        <taxon>Helotiales</taxon>
        <taxon>Helotiales incertae sedis</taxon>
        <taxon>Amylocarpus</taxon>
    </lineage>
</organism>
<feature type="active site" evidence="4">
    <location>
        <position position="432"/>
    </location>
</feature>
<dbReference type="Gene3D" id="4.10.70.10">
    <property type="entry name" value="Disintegrin domain"/>
    <property type="match status" value="1"/>
</dbReference>
<keyword evidence="6" id="KW-1133">Transmembrane helix</keyword>
<evidence type="ECO:0000313" key="10">
    <source>
        <dbReference type="EMBL" id="KAG9233905.1"/>
    </source>
</evidence>
<keyword evidence="6" id="KW-0472">Membrane</keyword>
<comment type="caution">
    <text evidence="10">The sequence shown here is derived from an EMBL/GenBank/DDBJ whole genome shotgun (WGS) entry which is preliminary data.</text>
</comment>
<keyword evidence="10" id="KW-0378">Hydrolase</keyword>
<comment type="caution">
    <text evidence="4">Lacks conserved residue(s) required for the propagation of feature annotation.</text>
</comment>
<dbReference type="SUPFAM" id="SSF57552">
    <property type="entry name" value="Blood coagulation inhibitor (disintegrin)"/>
    <property type="match status" value="1"/>
</dbReference>
<dbReference type="FunFam" id="4.10.70.10:FF:000003">
    <property type="entry name" value="Disintegrin and metalloproteinase domain-containing protein 17"/>
    <property type="match status" value="1"/>
</dbReference>
<feature type="binding site" evidence="4">
    <location>
        <position position="435"/>
    </location>
    <ligand>
        <name>Zn(2+)</name>
        <dbReference type="ChEBI" id="CHEBI:29105"/>
        <note>catalytic</note>
    </ligand>
</feature>
<keyword evidence="10" id="KW-0482">Metalloprotease</keyword>
<dbReference type="GO" id="GO:0004222">
    <property type="term" value="F:metalloendopeptidase activity"/>
    <property type="evidence" value="ECO:0007669"/>
    <property type="project" value="InterPro"/>
</dbReference>
<evidence type="ECO:0000259" key="9">
    <source>
        <dbReference type="PROSITE" id="PS50215"/>
    </source>
</evidence>
<accession>A0A9P7YHW6</accession>
<dbReference type="InterPro" id="IPR036436">
    <property type="entry name" value="Disintegrin_dom_sf"/>
</dbReference>
<dbReference type="PANTHER" id="PTHR11905">
    <property type="entry name" value="ADAM A DISINTEGRIN AND METALLOPROTEASE DOMAIN"/>
    <property type="match status" value="1"/>
</dbReference>
<keyword evidence="4" id="KW-0862">Zinc</keyword>
<evidence type="ECO:0000256" key="4">
    <source>
        <dbReference type="PROSITE-ProRule" id="PRU00276"/>
    </source>
</evidence>
<dbReference type="InterPro" id="IPR034028">
    <property type="entry name" value="ZnMc_ADAM_fungal"/>
</dbReference>
<dbReference type="InterPro" id="IPR001762">
    <property type="entry name" value="Disintegrin_dom"/>
</dbReference>
<dbReference type="PROSITE" id="PS50214">
    <property type="entry name" value="DISINTEGRIN_2"/>
    <property type="match status" value="1"/>
</dbReference>
<dbReference type="OrthoDB" id="5951731at2759"/>
<keyword evidence="10" id="KW-0645">Protease</keyword>
<feature type="chain" id="PRO_5040378095" description="Disintegrin and metalloproteinase domain-containing protein B" evidence="7">
    <location>
        <begin position="23"/>
        <end position="809"/>
    </location>
</feature>
<evidence type="ECO:0000256" key="1">
    <source>
        <dbReference type="ARBA" id="ARBA00023157"/>
    </source>
</evidence>
<gene>
    <name evidence="10" type="ORF">BJ875DRAFT_510884</name>
</gene>
<dbReference type="Pfam" id="PF13688">
    <property type="entry name" value="Reprolysin_5"/>
    <property type="match status" value="1"/>
</dbReference>
<keyword evidence="7" id="KW-0732">Signal</keyword>
<dbReference type="InterPro" id="IPR024079">
    <property type="entry name" value="MetalloPept_cat_dom_sf"/>
</dbReference>
<evidence type="ECO:0000256" key="2">
    <source>
        <dbReference type="ARBA" id="ARBA00056552"/>
    </source>
</evidence>
<evidence type="ECO:0000259" key="8">
    <source>
        <dbReference type="PROSITE" id="PS50214"/>
    </source>
</evidence>
<dbReference type="EMBL" id="MU251482">
    <property type="protein sequence ID" value="KAG9233905.1"/>
    <property type="molecule type" value="Genomic_DNA"/>
</dbReference>
<feature type="binding site" evidence="4">
    <location>
        <position position="431"/>
    </location>
    <ligand>
        <name>Zn(2+)</name>
        <dbReference type="ChEBI" id="CHEBI:29105"/>
        <note>catalytic</note>
    </ligand>
</feature>
<dbReference type="SUPFAM" id="SSF55486">
    <property type="entry name" value="Metalloproteases ('zincins'), catalytic domain"/>
    <property type="match status" value="1"/>
</dbReference>
<sequence length="809" mass="85910">MRLLNSIAAAIVSALLFATSNAHSQQRDPITYLSPVDDARIHTPSNRAHAASEFSLTFSIRHGRERIKLVLSPNHNILGDGATVSYMAADGSLTHQEPLERSEYRVFKGHAMVQHGSEWFNVGWARVIVHEDGAEPMFEGAFRVEGNHHHIQTAVHYNQTKHPLDPVAKDMGKDYMVVWRDSDITTGLSEDLEGVLHGEMKRETGQSPSCSADGLSFNSQPDHPVFRAMRKRDDTHFGSISTRSILERQNDIQLGGNSAGVNLAATVGQTNGCPTTRRVALVGVATDCTYTAGFNSTESVRRNIIQVINAASTQYEDSFNITLGLQNLTISDANCPATPQAAAPWNIACSDSVRIQDRLNLFSAWRGARPDNNAYWTLLSTCATGSAVGLAWLGQACVVTTQVASSDGVNETVSGANVVVRTNTEWQVVAHETGHTFGAVHDCDASACASGNTVASQQCCPLNAQTCNAGSAFIMNPSTGPNISKFSPCTIGNVCSAMGRNSVRTNCLTANKDITTITGSQCGNGIVESGEDCDCGGPSGCSGNPCCNPTTCEFNTNAVCDPSNEDCCSAQCQFQGSGVVCRASSGTCDPAETCSGTSATCPADVSSPDGQSCATNGTTLTGLVCTSGQCTSRDLQCKTLMGSYTQGNDTYACSHSGCQISCASPEFGSNVCYSMQQNFLDGTSCQGGGKCSNGECQGASVGKEIKSWIDDNRTLVIALASVIGGLIVIAILSCCISRCRRGRRVKPAKHQKPLQQNSWNGSGDGGGHWNQGHSRRLPSGDPNGNWGPDGRWRPPPQPTWQPQPTVRYA</sequence>
<protein>
    <recommendedName>
        <fullName evidence="3">Disintegrin and metalloproteinase domain-containing protein B</fullName>
    </recommendedName>
</protein>
<feature type="signal peptide" evidence="7">
    <location>
        <begin position="1"/>
        <end position="22"/>
    </location>
</feature>
<dbReference type="GO" id="GO:0006508">
    <property type="term" value="P:proteolysis"/>
    <property type="evidence" value="ECO:0007669"/>
    <property type="project" value="InterPro"/>
</dbReference>
<dbReference type="SMART" id="SM00050">
    <property type="entry name" value="DISIN"/>
    <property type="match status" value="1"/>
</dbReference>
<dbReference type="PANTHER" id="PTHR11905:SF159">
    <property type="entry name" value="ADAM METALLOPROTEASE"/>
    <property type="match status" value="1"/>
</dbReference>
<dbReference type="InterPro" id="IPR001590">
    <property type="entry name" value="Peptidase_M12B"/>
</dbReference>
<comment type="function">
    <text evidence="2">Probable zinc protease.</text>
</comment>
<feature type="binding site" evidence="4">
    <location>
        <position position="441"/>
    </location>
    <ligand>
        <name>Zn(2+)</name>
        <dbReference type="ChEBI" id="CHEBI:29105"/>
        <note>catalytic</note>
    </ligand>
</feature>
<evidence type="ECO:0000256" key="3">
    <source>
        <dbReference type="ARBA" id="ARBA00074021"/>
    </source>
</evidence>
<keyword evidence="1" id="KW-1015">Disulfide bond</keyword>
<evidence type="ECO:0000313" key="11">
    <source>
        <dbReference type="Proteomes" id="UP000824998"/>
    </source>
</evidence>
<name>A0A9P7YHW6_9HELO</name>
<dbReference type="CDD" id="cd04271">
    <property type="entry name" value="ZnMc_ADAM_fungal"/>
    <property type="match status" value="1"/>
</dbReference>
<feature type="domain" description="Peptidase M12B" evidence="9">
    <location>
        <begin position="277"/>
        <end position="494"/>
    </location>
</feature>
<keyword evidence="11" id="KW-1185">Reference proteome</keyword>
<dbReference type="Pfam" id="PF00200">
    <property type="entry name" value="Disintegrin"/>
    <property type="match status" value="1"/>
</dbReference>
<evidence type="ECO:0000256" key="5">
    <source>
        <dbReference type="SAM" id="MobiDB-lite"/>
    </source>
</evidence>
<dbReference type="AlphaFoldDB" id="A0A9P7YHW6"/>
<reference evidence="10" key="1">
    <citation type="journal article" date="2021" name="IMA Fungus">
        <title>Genomic characterization of three marine fungi, including Emericellopsis atlantica sp. nov. with signatures of a generalist lifestyle and marine biomass degradation.</title>
        <authorList>
            <person name="Hagestad O.C."/>
            <person name="Hou L."/>
            <person name="Andersen J.H."/>
            <person name="Hansen E.H."/>
            <person name="Altermark B."/>
            <person name="Li C."/>
            <person name="Kuhnert E."/>
            <person name="Cox R.J."/>
            <person name="Crous P.W."/>
            <person name="Spatafora J.W."/>
            <person name="Lail K."/>
            <person name="Amirebrahimi M."/>
            <person name="Lipzen A."/>
            <person name="Pangilinan J."/>
            <person name="Andreopoulos W."/>
            <person name="Hayes R.D."/>
            <person name="Ng V."/>
            <person name="Grigoriev I.V."/>
            <person name="Jackson S.A."/>
            <person name="Sutton T.D.S."/>
            <person name="Dobson A.D.W."/>
            <person name="Rama T."/>
        </authorList>
    </citation>
    <scope>NUCLEOTIDE SEQUENCE</scope>
    <source>
        <strain evidence="10">TRa018bII</strain>
    </source>
</reference>
<evidence type="ECO:0000256" key="7">
    <source>
        <dbReference type="SAM" id="SignalP"/>
    </source>
</evidence>
<dbReference type="Proteomes" id="UP000824998">
    <property type="component" value="Unassembled WGS sequence"/>
</dbReference>
<keyword evidence="4" id="KW-0479">Metal-binding</keyword>
<proteinExistence type="predicted"/>